<dbReference type="Proteomes" id="UP000476411">
    <property type="component" value="Chromosome"/>
</dbReference>
<protein>
    <recommendedName>
        <fullName evidence="2">histidine kinase</fullName>
        <ecNumber evidence="2">2.7.13.3</ecNumber>
    </recommendedName>
</protein>
<feature type="domain" description="Histidine kinase" evidence="4">
    <location>
        <begin position="25"/>
        <end position="242"/>
    </location>
</feature>
<evidence type="ECO:0000259" key="4">
    <source>
        <dbReference type="PROSITE" id="PS50109"/>
    </source>
</evidence>
<keyword evidence="6" id="KW-1185">Reference proteome</keyword>
<dbReference type="PANTHER" id="PTHR43547">
    <property type="entry name" value="TWO-COMPONENT HISTIDINE KINASE"/>
    <property type="match status" value="1"/>
</dbReference>
<dbReference type="GO" id="GO:0000155">
    <property type="term" value="F:phosphorelay sensor kinase activity"/>
    <property type="evidence" value="ECO:0007669"/>
    <property type="project" value="InterPro"/>
</dbReference>
<dbReference type="InterPro" id="IPR036097">
    <property type="entry name" value="HisK_dim/P_sf"/>
</dbReference>
<dbReference type="PANTHER" id="PTHR43547:SF2">
    <property type="entry name" value="HYBRID SIGNAL TRANSDUCTION HISTIDINE KINASE C"/>
    <property type="match status" value="1"/>
</dbReference>
<keyword evidence="5" id="KW-0808">Transferase</keyword>
<dbReference type="InterPro" id="IPR005467">
    <property type="entry name" value="His_kinase_dom"/>
</dbReference>
<comment type="catalytic activity">
    <reaction evidence="1">
        <text>ATP + protein L-histidine = ADP + protein N-phospho-L-histidine.</text>
        <dbReference type="EC" id="2.7.13.3"/>
    </reaction>
</comment>
<dbReference type="InterPro" id="IPR036890">
    <property type="entry name" value="HATPase_C_sf"/>
</dbReference>
<dbReference type="CDD" id="cd00082">
    <property type="entry name" value="HisKA"/>
    <property type="match status" value="1"/>
</dbReference>
<proteinExistence type="predicted"/>
<organism evidence="5 6">
    <name type="scientific">Chitinophaga agri</name>
    <dbReference type="NCBI Taxonomy" id="2703787"/>
    <lineage>
        <taxon>Bacteria</taxon>
        <taxon>Pseudomonadati</taxon>
        <taxon>Bacteroidota</taxon>
        <taxon>Chitinophagia</taxon>
        <taxon>Chitinophagales</taxon>
        <taxon>Chitinophagaceae</taxon>
        <taxon>Chitinophaga</taxon>
    </lineage>
</organism>
<dbReference type="PROSITE" id="PS50109">
    <property type="entry name" value="HIS_KIN"/>
    <property type="match status" value="1"/>
</dbReference>
<dbReference type="AlphaFoldDB" id="A0A6B9ZFL3"/>
<dbReference type="RefSeq" id="WP_162332919.1">
    <property type="nucleotide sequence ID" value="NZ_CP048113.1"/>
</dbReference>
<dbReference type="EMBL" id="CP048113">
    <property type="protein sequence ID" value="QHS61242.1"/>
    <property type="molecule type" value="Genomic_DNA"/>
</dbReference>
<sequence>MLISDSSNLLSHQVAQNTMHTFMGMLAHEMKTSISGICMATNMLLQDKLGARDKKFYLSSINAMSLDVLHILNNMMSSSMVNAGKLEIMPIISPIHIKKWLKSYIDQHNRLFKSKLISIKLTFNRKIPEYLITDPIKLAQILKNLLDNAFQYSPVGGIISVFVGCVGESSMFFMVTDQGKGISSDKIHLLFEPFRSFNGGFTGTGLGLYISKLYAQALGGDLTLASSDNNGSSFFLRIVNQSNK</sequence>
<dbReference type="InterPro" id="IPR004358">
    <property type="entry name" value="Sig_transdc_His_kin-like_C"/>
</dbReference>
<dbReference type="Gene3D" id="1.10.287.130">
    <property type="match status" value="1"/>
</dbReference>
<dbReference type="PRINTS" id="PR00344">
    <property type="entry name" value="BCTRLSENSOR"/>
</dbReference>
<dbReference type="SMART" id="SM00388">
    <property type="entry name" value="HisKA"/>
    <property type="match status" value="1"/>
</dbReference>
<name>A0A6B9ZFL3_9BACT</name>
<evidence type="ECO:0000256" key="1">
    <source>
        <dbReference type="ARBA" id="ARBA00000085"/>
    </source>
</evidence>
<dbReference type="SMART" id="SM00387">
    <property type="entry name" value="HATPase_c"/>
    <property type="match status" value="1"/>
</dbReference>
<dbReference type="Pfam" id="PF02518">
    <property type="entry name" value="HATPase_c"/>
    <property type="match status" value="1"/>
</dbReference>
<evidence type="ECO:0000256" key="2">
    <source>
        <dbReference type="ARBA" id="ARBA00012438"/>
    </source>
</evidence>
<keyword evidence="3" id="KW-0597">Phosphoprotein</keyword>
<dbReference type="SUPFAM" id="SSF47384">
    <property type="entry name" value="Homodimeric domain of signal transducing histidine kinase"/>
    <property type="match status" value="1"/>
</dbReference>
<evidence type="ECO:0000313" key="5">
    <source>
        <dbReference type="EMBL" id="QHS61242.1"/>
    </source>
</evidence>
<accession>A0A6B9ZFL3</accession>
<keyword evidence="5" id="KW-0418">Kinase</keyword>
<evidence type="ECO:0000313" key="6">
    <source>
        <dbReference type="Proteomes" id="UP000476411"/>
    </source>
</evidence>
<gene>
    <name evidence="5" type="ORF">GWR21_17045</name>
</gene>
<evidence type="ECO:0000256" key="3">
    <source>
        <dbReference type="ARBA" id="ARBA00022553"/>
    </source>
</evidence>
<dbReference type="InterPro" id="IPR003594">
    <property type="entry name" value="HATPase_dom"/>
</dbReference>
<dbReference type="KEGG" id="chih:GWR21_17045"/>
<dbReference type="InterPro" id="IPR003661">
    <property type="entry name" value="HisK_dim/P_dom"/>
</dbReference>
<dbReference type="SUPFAM" id="SSF55874">
    <property type="entry name" value="ATPase domain of HSP90 chaperone/DNA topoisomerase II/histidine kinase"/>
    <property type="match status" value="1"/>
</dbReference>
<dbReference type="Gene3D" id="3.30.565.10">
    <property type="entry name" value="Histidine kinase-like ATPase, C-terminal domain"/>
    <property type="match status" value="1"/>
</dbReference>
<reference evidence="5 6" key="1">
    <citation type="submission" date="2020-01" db="EMBL/GenBank/DDBJ databases">
        <title>Complete genome sequence of Chitinophaga sp. H33E-04 isolated from quinoa roots.</title>
        <authorList>
            <person name="Weon H.-Y."/>
            <person name="Lee S.A."/>
        </authorList>
    </citation>
    <scope>NUCLEOTIDE SEQUENCE [LARGE SCALE GENOMIC DNA]</scope>
    <source>
        <strain evidence="5 6">H33E-04</strain>
    </source>
</reference>
<dbReference type="EC" id="2.7.13.3" evidence="2"/>